<name>A0A918D5U3_9ACTN</name>
<dbReference type="GO" id="GO:0006508">
    <property type="term" value="P:proteolysis"/>
    <property type="evidence" value="ECO:0007669"/>
    <property type="project" value="UniProtKB-KW"/>
</dbReference>
<organism evidence="6 7">
    <name type="scientific">Streptomyces albiflavescens</name>
    <dbReference type="NCBI Taxonomy" id="1623582"/>
    <lineage>
        <taxon>Bacteria</taxon>
        <taxon>Bacillati</taxon>
        <taxon>Actinomycetota</taxon>
        <taxon>Actinomycetes</taxon>
        <taxon>Kitasatosporales</taxon>
        <taxon>Streptomycetaceae</taxon>
        <taxon>Streptomyces</taxon>
    </lineage>
</organism>
<evidence type="ECO:0000313" key="6">
    <source>
        <dbReference type="EMBL" id="GGN70276.1"/>
    </source>
</evidence>
<dbReference type="SUPFAM" id="SSF55486">
    <property type="entry name" value="Metalloproteases ('zincins'), catalytic domain"/>
    <property type="match status" value="1"/>
</dbReference>
<dbReference type="GO" id="GO:0008270">
    <property type="term" value="F:zinc ion binding"/>
    <property type="evidence" value="ECO:0007669"/>
    <property type="project" value="InterPro"/>
</dbReference>
<evidence type="ECO:0000256" key="3">
    <source>
        <dbReference type="ARBA" id="ARBA00022801"/>
    </source>
</evidence>
<evidence type="ECO:0000259" key="5">
    <source>
        <dbReference type="Pfam" id="PF00413"/>
    </source>
</evidence>
<dbReference type="InterPro" id="IPR001818">
    <property type="entry name" value="Pept_M10_metallopeptidase"/>
</dbReference>
<keyword evidence="1" id="KW-0645">Protease</keyword>
<dbReference type="AlphaFoldDB" id="A0A918D5U3"/>
<sequence>MRSVKTHGRAALVLATAGTVIATALVGVTASPASAYCRSGMTKWNSTSSAKTIGVNTTFPSGLRNGLNGGLKQWNRTGSALRYNSPVYTAGWLIYAFRASYSYTSLMGNAPGYAATQVSGSTHNGGTLYLSNRFTWVNASQNISQRKADVQTVVVHEVGHFTGLAHPWPGPCTDGSAYTAAEKGSVMTTINTGTRRALNSDDIAGVRAIY</sequence>
<proteinExistence type="predicted"/>
<dbReference type="InterPro" id="IPR024079">
    <property type="entry name" value="MetalloPept_cat_dom_sf"/>
</dbReference>
<evidence type="ECO:0000256" key="2">
    <source>
        <dbReference type="ARBA" id="ARBA00022723"/>
    </source>
</evidence>
<dbReference type="Proteomes" id="UP000600365">
    <property type="component" value="Unassembled WGS sequence"/>
</dbReference>
<keyword evidence="7" id="KW-1185">Reference proteome</keyword>
<dbReference type="Gene3D" id="3.40.390.10">
    <property type="entry name" value="Collagenase (Catalytic Domain)"/>
    <property type="match status" value="1"/>
</dbReference>
<evidence type="ECO:0000256" key="4">
    <source>
        <dbReference type="ARBA" id="ARBA00022833"/>
    </source>
</evidence>
<evidence type="ECO:0000313" key="7">
    <source>
        <dbReference type="Proteomes" id="UP000600365"/>
    </source>
</evidence>
<dbReference type="GO" id="GO:0004222">
    <property type="term" value="F:metalloendopeptidase activity"/>
    <property type="evidence" value="ECO:0007669"/>
    <property type="project" value="InterPro"/>
</dbReference>
<keyword evidence="4" id="KW-0862">Zinc</keyword>
<gene>
    <name evidence="6" type="ORF">GCM10011579_045260</name>
</gene>
<feature type="domain" description="Peptidase M10 metallopeptidase" evidence="5">
    <location>
        <begin position="113"/>
        <end position="210"/>
    </location>
</feature>
<dbReference type="EMBL" id="BMMM01000008">
    <property type="protein sequence ID" value="GGN70276.1"/>
    <property type="molecule type" value="Genomic_DNA"/>
</dbReference>
<dbReference type="GO" id="GO:0031012">
    <property type="term" value="C:extracellular matrix"/>
    <property type="evidence" value="ECO:0007669"/>
    <property type="project" value="InterPro"/>
</dbReference>
<keyword evidence="2" id="KW-0479">Metal-binding</keyword>
<dbReference type="Pfam" id="PF00413">
    <property type="entry name" value="Peptidase_M10"/>
    <property type="match status" value="1"/>
</dbReference>
<comment type="caution">
    <text evidence="6">The sequence shown here is derived from an EMBL/GenBank/DDBJ whole genome shotgun (WGS) entry which is preliminary data.</text>
</comment>
<accession>A0A918D5U3</accession>
<protein>
    <recommendedName>
        <fullName evidence="5">Peptidase M10 metallopeptidase domain-containing protein</fullName>
    </recommendedName>
</protein>
<evidence type="ECO:0000256" key="1">
    <source>
        <dbReference type="ARBA" id="ARBA00022670"/>
    </source>
</evidence>
<keyword evidence="3" id="KW-0378">Hydrolase</keyword>
<reference evidence="6 7" key="1">
    <citation type="journal article" date="2014" name="Int. J. Syst. Evol. Microbiol.">
        <title>Complete genome sequence of Corynebacterium casei LMG S-19264T (=DSM 44701T), isolated from a smear-ripened cheese.</title>
        <authorList>
            <consortium name="US DOE Joint Genome Institute (JGI-PGF)"/>
            <person name="Walter F."/>
            <person name="Albersmeier A."/>
            <person name="Kalinowski J."/>
            <person name="Ruckert C."/>
        </authorList>
    </citation>
    <scope>NUCLEOTIDE SEQUENCE [LARGE SCALE GENOMIC DNA]</scope>
    <source>
        <strain evidence="6 7">CGMCC 4.7111</strain>
    </source>
</reference>